<protein>
    <submittedName>
        <fullName evidence="1">Uncharacterized protein</fullName>
    </submittedName>
</protein>
<dbReference type="AlphaFoldDB" id="I3YZY0"/>
<sequence>MLYPKIPIQNKGDYHDFVSTICADSIDEANRNFKNLILRLKSVNDWHSYSEEVNANFSLIDYNTSEITTNVAIDNLIKIDIPGPGSPSGNGSDWTKIIDLQNGLNNYQSPFFAITIRTCSAPGSEDITTVQFYTEESTNTFIVRRIGTCIYAEVHGRNLQENSKDVPLTDLVRNKAIVIGSKIAIRNLKWVALTEALIEPFEIKQNL</sequence>
<name>I3YZY0_AEQSU</name>
<dbReference type="OrthoDB" id="947646at2"/>
<gene>
    <name evidence="1" type="ordered locus">Aeqsu_3113</name>
</gene>
<accession>I3YZY0</accession>
<dbReference type="HOGENOM" id="CLU_093479_0_0_10"/>
<keyword evidence="2" id="KW-1185">Reference proteome</keyword>
<dbReference type="EMBL" id="CP003280">
    <property type="protein sequence ID" value="AFL82548.1"/>
    <property type="molecule type" value="Genomic_DNA"/>
</dbReference>
<organism evidence="1 2">
    <name type="scientific">Aequorivita sublithincola (strain DSM 14238 / LMG 21431 / ACAM 643 / 9-3)</name>
    <dbReference type="NCBI Taxonomy" id="746697"/>
    <lineage>
        <taxon>Bacteria</taxon>
        <taxon>Pseudomonadati</taxon>
        <taxon>Bacteroidota</taxon>
        <taxon>Flavobacteriia</taxon>
        <taxon>Flavobacteriales</taxon>
        <taxon>Flavobacteriaceae</taxon>
        <taxon>Aequorivita</taxon>
    </lineage>
</organism>
<dbReference type="RefSeq" id="WP_014783797.1">
    <property type="nucleotide sequence ID" value="NC_018013.1"/>
</dbReference>
<reference evidence="1 2" key="1">
    <citation type="submission" date="2012-06" db="EMBL/GenBank/DDBJ databases">
        <title>The complete genome of Aequorivita sublithincola DSM 14238.</title>
        <authorList>
            <consortium name="US DOE Joint Genome Institute (JGI-PGF)"/>
            <person name="Lucas S."/>
            <person name="Copeland A."/>
            <person name="Lapidus A."/>
            <person name="Goodwin L."/>
            <person name="Pitluck S."/>
            <person name="Peters L."/>
            <person name="Munk A.C.C."/>
            <person name="Kyrpides N."/>
            <person name="Mavromatis K."/>
            <person name="Pagani I."/>
            <person name="Ivanova N."/>
            <person name="Ovchinnikova G."/>
            <person name="Zeytun A."/>
            <person name="Detter J.C."/>
            <person name="Han C."/>
            <person name="Land M."/>
            <person name="Hauser L."/>
            <person name="Markowitz V."/>
            <person name="Cheng J.-F."/>
            <person name="Hugenholtz P."/>
            <person name="Woyke T."/>
            <person name="Wu D."/>
            <person name="Tindall B."/>
            <person name="Faehnrich R."/>
            <person name="Brambilla E."/>
            <person name="Klenk H.-P."/>
            <person name="Eisen J.A."/>
        </authorList>
    </citation>
    <scope>NUCLEOTIDE SEQUENCE [LARGE SCALE GENOMIC DNA]</scope>
    <source>
        <strain evidence="2">DSM 14238 / LMG 21431 / ACAM 643 / 9-3</strain>
    </source>
</reference>
<dbReference type="STRING" id="746697.Aeqsu_3113"/>
<evidence type="ECO:0000313" key="1">
    <source>
        <dbReference type="EMBL" id="AFL82548.1"/>
    </source>
</evidence>
<dbReference type="KEGG" id="asl:Aeqsu_3113"/>
<evidence type="ECO:0000313" key="2">
    <source>
        <dbReference type="Proteomes" id="UP000006049"/>
    </source>
</evidence>
<dbReference type="Proteomes" id="UP000006049">
    <property type="component" value="Chromosome"/>
</dbReference>
<proteinExistence type="predicted"/>
<dbReference type="eggNOG" id="ENOG5032TG5">
    <property type="taxonomic scope" value="Bacteria"/>
</dbReference>